<dbReference type="InterPro" id="IPR037977">
    <property type="entry name" value="CBD_Afadin"/>
</dbReference>
<evidence type="ECO:0000256" key="2">
    <source>
        <dbReference type="SAM" id="MobiDB-lite"/>
    </source>
</evidence>
<feature type="domain" description="Dilute" evidence="5">
    <location>
        <begin position="590"/>
        <end position="830"/>
    </location>
</feature>
<feature type="region of interest" description="Disordered" evidence="2">
    <location>
        <begin position="1336"/>
        <end position="1371"/>
    </location>
</feature>
<feature type="region of interest" description="Disordered" evidence="2">
    <location>
        <begin position="1296"/>
        <end position="1319"/>
    </location>
</feature>
<evidence type="ECO:0000259" key="4">
    <source>
        <dbReference type="PROSITE" id="PS50200"/>
    </source>
</evidence>
<dbReference type="GO" id="GO:0007165">
    <property type="term" value="P:signal transduction"/>
    <property type="evidence" value="ECO:0007669"/>
    <property type="project" value="InterPro"/>
</dbReference>
<dbReference type="PANTHER" id="PTHR10398">
    <property type="entry name" value="AFADIN"/>
    <property type="match status" value="1"/>
</dbReference>
<dbReference type="InterPro" id="IPR029071">
    <property type="entry name" value="Ubiquitin-like_domsf"/>
</dbReference>
<dbReference type="FunFam" id="3.10.20.90:FF:000033">
    <property type="entry name" value="afadin isoform X1"/>
    <property type="match status" value="1"/>
</dbReference>
<dbReference type="InterPro" id="IPR000159">
    <property type="entry name" value="RA_dom"/>
</dbReference>
<dbReference type="SUPFAM" id="SSF50156">
    <property type="entry name" value="PDZ domain-like"/>
    <property type="match status" value="1"/>
</dbReference>
<feature type="domain" description="Ras-associating" evidence="4">
    <location>
        <begin position="42"/>
        <end position="136"/>
    </location>
</feature>
<feature type="compositionally biased region" description="Basic and acidic residues" evidence="2">
    <location>
        <begin position="177"/>
        <end position="192"/>
    </location>
</feature>
<keyword evidence="1" id="KW-0130">Cell adhesion</keyword>
<dbReference type="Proteomes" id="UP001487740">
    <property type="component" value="Unassembled WGS sequence"/>
</dbReference>
<feature type="compositionally biased region" description="Basic and acidic residues" evidence="2">
    <location>
        <begin position="371"/>
        <end position="383"/>
    </location>
</feature>
<evidence type="ECO:0000259" key="5">
    <source>
        <dbReference type="PROSITE" id="PS51126"/>
    </source>
</evidence>
<evidence type="ECO:0000259" key="3">
    <source>
        <dbReference type="PROSITE" id="PS50106"/>
    </source>
</evidence>
<feature type="region of interest" description="Disordered" evidence="2">
    <location>
        <begin position="1173"/>
        <end position="1222"/>
    </location>
</feature>
<proteinExistence type="predicted"/>
<dbReference type="InterPro" id="IPR008984">
    <property type="entry name" value="SMAD_FHA_dom_sf"/>
</dbReference>
<organism evidence="6 7">
    <name type="scientific">Scylla paramamosain</name>
    <name type="common">Mud crab</name>
    <dbReference type="NCBI Taxonomy" id="85552"/>
    <lineage>
        <taxon>Eukaryota</taxon>
        <taxon>Metazoa</taxon>
        <taxon>Ecdysozoa</taxon>
        <taxon>Arthropoda</taxon>
        <taxon>Crustacea</taxon>
        <taxon>Multicrustacea</taxon>
        <taxon>Malacostraca</taxon>
        <taxon>Eumalacostraca</taxon>
        <taxon>Eucarida</taxon>
        <taxon>Decapoda</taxon>
        <taxon>Pleocyemata</taxon>
        <taxon>Brachyura</taxon>
        <taxon>Eubrachyura</taxon>
        <taxon>Portunoidea</taxon>
        <taxon>Portunidae</taxon>
        <taxon>Portuninae</taxon>
        <taxon>Scylla</taxon>
    </lineage>
</organism>
<evidence type="ECO:0008006" key="8">
    <source>
        <dbReference type="Google" id="ProtNLM"/>
    </source>
</evidence>
<dbReference type="SMART" id="SM01132">
    <property type="entry name" value="DIL"/>
    <property type="match status" value="1"/>
</dbReference>
<dbReference type="CDD" id="cd01782">
    <property type="entry name" value="RA1_Afadin"/>
    <property type="match status" value="1"/>
</dbReference>
<dbReference type="PANTHER" id="PTHR10398:SF2">
    <property type="entry name" value="AFADIN"/>
    <property type="match status" value="1"/>
</dbReference>
<evidence type="ECO:0000313" key="6">
    <source>
        <dbReference type="EMBL" id="KAK8391766.1"/>
    </source>
</evidence>
<dbReference type="SUPFAM" id="SSF54236">
    <property type="entry name" value="Ubiquitin-like"/>
    <property type="match status" value="2"/>
</dbReference>
<sequence>MGEDSGSRRLQERENLRHIIQQWNANRLDLFEISEPNEDLEFHGVMRFYFQDSGQKVATKCIRVGSTATARYVIETLVEKFRPDMRMLSIPEYALYEIHENGDERRLAEDEKPLLVQLNWNKDDREGRFLLRRMDLYNSIGSLHHSNHSMVHTLPPHPTTPVPSKEQPFQRKLSKREKKELKKQEKLRRANEANENDSSVAEKLYTELPETSFTRSISNPEAVMRRRRAQKLEKKLQQFRSKDGGPDTGGTLKIYGESLRPDVPYKTLLLSVRDNALTVVREMLDKYGLHREDPVNYCLMQTVTGNDDGYGRAMSPQKEYILDDDECPLAILMNHPPSRGSIMFHVRRRPADHGPRKRKKKPVKGAGGGHGGDHDHHRPRDPHFLPDRLPFLIELGPDGSELGGTGRQHQLHLNVTEVGTDRSTHTGGQSLQLFGPSIQPRHCVIAHTEGIVTVTPCSRDADTFVNGQRIYETTILQHGCIVRFGRIYNFRFLDPQQDDRMRQHHLIDRGNYERYPPPRDPILPAVLEFREESEDGFLHSITTDLDPTDIQFKLAPTYTLYMAARFRASTHYRPDLSPTERAHRLTEMLTKVAAMVQNVIHSRYGDPTSLAFWMANASELLHFLKQDRHICGYSSDAQDILAEAVQVAFRSLVDCMQAELSTSLPMFLEDRDDINEEEGSTAHVLSILTNTMALLRRCRVNAALTIQLFSQLFHFINMWVFNRIVVDSHPNYCTRVWGVRLKRRLARIELWAEKQGLELAADCHLARLSQAAMLLHSQKSAPDDIATISSTCFKLNSLQLRALLEKYQPTPDEPKIPQDLIDNVVAVAESTADGLAREDGREVRLEEETDLQLPFLLPEDGYSCDIVRGVPSGLAEFLNPLQHGGLCNMNPQPTSSGYWTIYMHEQDSRPPPGPRSPSVMSNRSMSIPRGEPEIHVIQLHKSNNGMGLSIVATKGVNQDKLGIYIKSVVPGGAADQDGRLQAGDQLLSVDGKSLIGITQERAAEYMMETGPVVTLEVARQGAIYHGLATILSQPSPHANRASLRKTQQRVEDVPRTAMTNSHSTPNMGGYNERLVDWNQPPRQHPIPPTSSHSSLMARSSPNLAAQPEGTDVNHWASASTNKPAYAQSKLSPLRSSLPNLGPDPPPPLHPAPLISVIPSERVEVGIRHRSLECTRTNPDLPKYTFTPPSEPSSSSCNVSTASSSSNSSSSWRLPQQQQAAAGHGAGCGAAAVVRRRSGPPTLAADSGIDLSCHTHDDAKPWRSLVDVSVQESVADAPEHDSEEYLPSAPSCPPQLVSRSSCPLLPSKPVIPPSSKRYHNRRCPTLRQQRNMAPFIAQSSPSLLLVHSPPASPLPPQQQQQQPATSAAPIGN</sequence>
<keyword evidence="7" id="KW-1185">Reference proteome</keyword>
<dbReference type="InterPro" id="IPR002710">
    <property type="entry name" value="Dilute_dom"/>
</dbReference>
<feature type="domain" description="Ras-associating" evidence="4">
    <location>
        <begin position="248"/>
        <end position="351"/>
    </location>
</feature>
<evidence type="ECO:0000313" key="7">
    <source>
        <dbReference type="Proteomes" id="UP001487740"/>
    </source>
</evidence>
<dbReference type="SMART" id="SM00314">
    <property type="entry name" value="RA"/>
    <property type="match status" value="2"/>
</dbReference>
<feature type="region of interest" description="Disordered" evidence="2">
    <location>
        <begin position="1045"/>
        <end position="1149"/>
    </location>
</feature>
<protein>
    <recommendedName>
        <fullName evidence="8">Afadin</fullName>
    </recommendedName>
</protein>
<dbReference type="CDD" id="cd06789">
    <property type="entry name" value="PDZ_AFDN-like"/>
    <property type="match status" value="1"/>
</dbReference>
<dbReference type="FunFam" id="3.10.20.90:FF:000025">
    <property type="entry name" value="Afadin, adherens junction formation factor"/>
    <property type="match status" value="1"/>
</dbReference>
<dbReference type="Gene3D" id="2.30.42.10">
    <property type="match status" value="1"/>
</dbReference>
<feature type="region of interest" description="Disordered" evidence="2">
    <location>
        <begin position="1272"/>
        <end position="1291"/>
    </location>
</feature>
<feature type="compositionally biased region" description="Polar residues" evidence="2">
    <location>
        <begin position="1089"/>
        <end position="1103"/>
    </location>
</feature>
<name>A0AAW0TWV6_SCYPA</name>
<feature type="region of interest" description="Disordered" evidence="2">
    <location>
        <begin position="154"/>
        <end position="201"/>
    </location>
</feature>
<dbReference type="SMART" id="SM00228">
    <property type="entry name" value="PDZ"/>
    <property type="match status" value="1"/>
</dbReference>
<dbReference type="Gene3D" id="3.10.20.90">
    <property type="entry name" value="Phosphatidylinositol 3-kinase Catalytic Subunit, Chain A, domain 1"/>
    <property type="match status" value="2"/>
</dbReference>
<comment type="caution">
    <text evidence="6">The sequence shown here is derived from an EMBL/GenBank/DDBJ whole genome shotgun (WGS) entry which is preliminary data.</text>
</comment>
<dbReference type="GO" id="GO:0032880">
    <property type="term" value="P:regulation of protein localization"/>
    <property type="evidence" value="ECO:0007669"/>
    <property type="project" value="TreeGrafter"/>
</dbReference>
<dbReference type="CDD" id="cd15471">
    <property type="entry name" value="Myo5p-like_CBD_afadin"/>
    <property type="match status" value="1"/>
</dbReference>
<gene>
    <name evidence="6" type="ORF">O3P69_017349</name>
</gene>
<dbReference type="Pfam" id="PF00788">
    <property type="entry name" value="RA"/>
    <property type="match status" value="2"/>
</dbReference>
<feature type="region of interest" description="Disordered" evidence="2">
    <location>
        <begin position="349"/>
        <end position="383"/>
    </location>
</feature>
<dbReference type="CDD" id="cd22711">
    <property type="entry name" value="FHA_AFDN"/>
    <property type="match status" value="1"/>
</dbReference>
<feature type="compositionally biased region" description="Low complexity" evidence="2">
    <location>
        <begin position="1356"/>
        <end position="1371"/>
    </location>
</feature>
<dbReference type="PROSITE" id="PS50106">
    <property type="entry name" value="PDZ"/>
    <property type="match status" value="1"/>
</dbReference>
<feature type="compositionally biased region" description="Polar residues" evidence="2">
    <location>
        <begin position="1057"/>
        <end position="1066"/>
    </location>
</feature>
<dbReference type="Gene3D" id="2.60.200.20">
    <property type="match status" value="1"/>
</dbReference>
<dbReference type="CDD" id="cd01781">
    <property type="entry name" value="RA2_Afadin"/>
    <property type="match status" value="1"/>
</dbReference>
<dbReference type="Pfam" id="PF00595">
    <property type="entry name" value="PDZ"/>
    <property type="match status" value="1"/>
</dbReference>
<feature type="compositionally biased region" description="Low complexity" evidence="2">
    <location>
        <begin position="1337"/>
        <end position="1348"/>
    </location>
</feature>
<reference evidence="6 7" key="1">
    <citation type="submission" date="2023-03" db="EMBL/GenBank/DDBJ databases">
        <title>High-quality genome of Scylla paramamosain provides insights in environmental adaptation.</title>
        <authorList>
            <person name="Zhang L."/>
        </authorList>
    </citation>
    <scope>NUCLEOTIDE SEQUENCE [LARGE SCALE GENOMIC DNA]</scope>
    <source>
        <strain evidence="6">LZ_2023a</strain>
        <tissue evidence="6">Muscle</tissue>
    </source>
</reference>
<dbReference type="GO" id="GO:0050839">
    <property type="term" value="F:cell adhesion molecule binding"/>
    <property type="evidence" value="ECO:0007669"/>
    <property type="project" value="TreeGrafter"/>
</dbReference>
<dbReference type="InterPro" id="IPR028842">
    <property type="entry name" value="Afadin"/>
</dbReference>
<dbReference type="GO" id="GO:0005912">
    <property type="term" value="C:adherens junction"/>
    <property type="evidence" value="ECO:0007669"/>
    <property type="project" value="TreeGrafter"/>
</dbReference>
<dbReference type="Pfam" id="PF00498">
    <property type="entry name" value="FHA"/>
    <property type="match status" value="1"/>
</dbReference>
<dbReference type="PROSITE" id="PS50200">
    <property type="entry name" value="RA"/>
    <property type="match status" value="2"/>
</dbReference>
<feature type="compositionally biased region" description="Polar residues" evidence="2">
    <location>
        <begin position="1116"/>
        <end position="1136"/>
    </location>
</feature>
<dbReference type="Pfam" id="PF01843">
    <property type="entry name" value="DIL"/>
    <property type="match status" value="1"/>
</dbReference>
<feature type="compositionally biased region" description="Low complexity" evidence="2">
    <location>
        <begin position="1191"/>
        <end position="1222"/>
    </location>
</feature>
<dbReference type="FunFam" id="2.30.42.10:FF:000032">
    <property type="entry name" value="Afadin isoform A"/>
    <property type="match status" value="1"/>
</dbReference>
<evidence type="ECO:0000256" key="1">
    <source>
        <dbReference type="ARBA" id="ARBA00022889"/>
    </source>
</evidence>
<dbReference type="EMBL" id="JARAKH010000024">
    <property type="protein sequence ID" value="KAK8391766.1"/>
    <property type="molecule type" value="Genomic_DNA"/>
</dbReference>
<dbReference type="InterPro" id="IPR001478">
    <property type="entry name" value="PDZ"/>
</dbReference>
<accession>A0AAW0TWV6</accession>
<feature type="domain" description="PDZ" evidence="3">
    <location>
        <begin position="936"/>
        <end position="1021"/>
    </location>
</feature>
<dbReference type="GO" id="GO:0007155">
    <property type="term" value="P:cell adhesion"/>
    <property type="evidence" value="ECO:0007669"/>
    <property type="project" value="UniProtKB-KW"/>
</dbReference>
<dbReference type="InterPro" id="IPR036034">
    <property type="entry name" value="PDZ_sf"/>
</dbReference>
<dbReference type="SUPFAM" id="SSF49879">
    <property type="entry name" value="SMAD/FHA domain"/>
    <property type="match status" value="1"/>
</dbReference>
<dbReference type="PROSITE" id="PS51126">
    <property type="entry name" value="DILUTE"/>
    <property type="match status" value="1"/>
</dbReference>
<dbReference type="SMART" id="SM00240">
    <property type="entry name" value="FHA"/>
    <property type="match status" value="1"/>
</dbReference>
<dbReference type="InterPro" id="IPR000253">
    <property type="entry name" value="FHA_dom"/>
</dbReference>
<feature type="region of interest" description="Disordered" evidence="2">
    <location>
        <begin position="906"/>
        <end position="925"/>
    </location>
</feature>